<dbReference type="Pfam" id="PF05932">
    <property type="entry name" value="CesT"/>
    <property type="match status" value="1"/>
</dbReference>
<reference evidence="1 2" key="1">
    <citation type="submission" date="2023-11" db="EMBL/GenBank/DDBJ databases">
        <title>Paucibacter sp. nov., isolated from fresh soil in Korea.</title>
        <authorList>
            <person name="Le N.T.T."/>
        </authorList>
    </citation>
    <scope>NUCLEOTIDE SEQUENCE [LARGE SCALE GENOMIC DNA]</scope>
    <source>
        <strain evidence="1 2">R3-3</strain>
    </source>
</reference>
<dbReference type="Proteomes" id="UP001285263">
    <property type="component" value="Unassembled WGS sequence"/>
</dbReference>
<organism evidence="1 2">
    <name type="scientific">Roseateles agri</name>
    <dbReference type="NCBI Taxonomy" id="3098619"/>
    <lineage>
        <taxon>Bacteria</taxon>
        <taxon>Pseudomonadati</taxon>
        <taxon>Pseudomonadota</taxon>
        <taxon>Betaproteobacteria</taxon>
        <taxon>Burkholderiales</taxon>
        <taxon>Sphaerotilaceae</taxon>
        <taxon>Roseateles</taxon>
    </lineage>
</organism>
<dbReference type="InterPro" id="IPR010261">
    <property type="entry name" value="Tir_chaperone"/>
</dbReference>
<dbReference type="SUPFAM" id="SSF69635">
    <property type="entry name" value="Type III secretory system chaperone-like"/>
    <property type="match status" value="1"/>
</dbReference>
<evidence type="ECO:0000313" key="2">
    <source>
        <dbReference type="Proteomes" id="UP001285263"/>
    </source>
</evidence>
<evidence type="ECO:0000313" key="1">
    <source>
        <dbReference type="EMBL" id="MDY0745053.1"/>
    </source>
</evidence>
<dbReference type="EMBL" id="JAXCLA010000003">
    <property type="protein sequence ID" value="MDY0745053.1"/>
    <property type="molecule type" value="Genomic_DNA"/>
</dbReference>
<accession>A0ABU5DH39</accession>
<sequence length="137" mass="14631">MFKSTQDLYADLAKALGVDALSPDAQGSLQLSVGENSTVILFAEDEQSVMLVSPVMALPTQIDYGRVLWLLRRNFYDSPLAPFRIGCDTAGSLVIWGRVPVAGLSGSELAGLIDAVATEADKIREEVEIDDGDDDAA</sequence>
<gene>
    <name evidence="1" type="ORF">SNE35_11065</name>
</gene>
<dbReference type="RefSeq" id="WP_320422955.1">
    <property type="nucleotide sequence ID" value="NZ_JAXCLA010000003.1"/>
</dbReference>
<name>A0ABU5DH39_9BURK</name>
<proteinExistence type="predicted"/>
<dbReference type="CDD" id="cd16364">
    <property type="entry name" value="T3SC_I-like"/>
    <property type="match status" value="1"/>
</dbReference>
<dbReference type="Gene3D" id="3.30.1460.10">
    <property type="match status" value="1"/>
</dbReference>
<protein>
    <submittedName>
        <fullName evidence="1">Type III secretion system chaperone</fullName>
    </submittedName>
</protein>
<keyword evidence="2" id="KW-1185">Reference proteome</keyword>
<comment type="caution">
    <text evidence="1">The sequence shown here is derived from an EMBL/GenBank/DDBJ whole genome shotgun (WGS) entry which is preliminary data.</text>
</comment>